<feature type="coiled-coil region" evidence="1">
    <location>
        <begin position="555"/>
        <end position="589"/>
    </location>
</feature>
<gene>
    <name evidence="4" type="ORF">V5799_021114</name>
    <name evidence="3" type="ORF">V5799_032077</name>
</gene>
<feature type="coiled-coil region" evidence="1">
    <location>
        <begin position="309"/>
        <end position="361"/>
    </location>
</feature>
<reference evidence="3" key="3">
    <citation type="submission" date="2024-02" db="EMBL/GenBank/DDBJ databases">
        <authorList>
            <person name="Mcdaniel E.A."/>
            <person name="Celebi F.M."/>
            <person name="Reiter T."/>
            <person name="Weiss E.C."/>
            <person name="Chou S."/>
        </authorList>
    </citation>
    <scope>NUCLEOTIDE SEQUENCE</scope>
    <source>
        <strain evidence="3">F_SG_1</strain>
        <tissue evidence="3">Salivary glands</tissue>
    </source>
</reference>
<dbReference type="Proteomes" id="UP001321473">
    <property type="component" value="Unassembled WGS sequence"/>
</dbReference>
<evidence type="ECO:0000313" key="3">
    <source>
        <dbReference type="EMBL" id="KAK8765314.1"/>
    </source>
</evidence>
<name>A0AAQ4DS74_AMBAM</name>
<organism evidence="3 5">
    <name type="scientific">Amblyomma americanum</name>
    <name type="common">Lone star tick</name>
    <dbReference type="NCBI Taxonomy" id="6943"/>
    <lineage>
        <taxon>Eukaryota</taxon>
        <taxon>Metazoa</taxon>
        <taxon>Ecdysozoa</taxon>
        <taxon>Arthropoda</taxon>
        <taxon>Chelicerata</taxon>
        <taxon>Arachnida</taxon>
        <taxon>Acari</taxon>
        <taxon>Parasitiformes</taxon>
        <taxon>Ixodida</taxon>
        <taxon>Ixodoidea</taxon>
        <taxon>Ixodidae</taxon>
        <taxon>Amblyomminae</taxon>
        <taxon>Amblyomma</taxon>
    </lineage>
</organism>
<dbReference type="EMBL" id="JARKHS020000132">
    <property type="protein sequence ID" value="KAK8789110.1"/>
    <property type="molecule type" value="Genomic_DNA"/>
</dbReference>
<feature type="region of interest" description="Disordered" evidence="2">
    <location>
        <begin position="72"/>
        <end position="92"/>
    </location>
</feature>
<feature type="compositionally biased region" description="Polar residues" evidence="2">
    <location>
        <begin position="76"/>
        <end position="92"/>
    </location>
</feature>
<comment type="caution">
    <text evidence="3">The sequence shown here is derived from an EMBL/GenBank/DDBJ whole genome shotgun (WGS) entry which is preliminary data.</text>
</comment>
<evidence type="ECO:0000256" key="2">
    <source>
        <dbReference type="SAM" id="MobiDB-lite"/>
    </source>
</evidence>
<evidence type="ECO:0000313" key="5">
    <source>
        <dbReference type="Proteomes" id="UP001321473"/>
    </source>
</evidence>
<keyword evidence="5" id="KW-1185">Reference proteome</keyword>
<keyword evidence="1" id="KW-0175">Coiled coil</keyword>
<dbReference type="AlphaFoldDB" id="A0AAQ4DS74"/>
<proteinExistence type="predicted"/>
<feature type="region of interest" description="Disordered" evidence="2">
    <location>
        <begin position="1"/>
        <end position="40"/>
    </location>
</feature>
<reference evidence="3 5" key="1">
    <citation type="journal article" date="2023" name="Arcadia Sci">
        <title>De novo assembly of a long-read Amblyomma americanum tick genome.</title>
        <authorList>
            <person name="Chou S."/>
            <person name="Poskanzer K.E."/>
            <person name="Rollins M."/>
            <person name="Thuy-Boun P.S."/>
        </authorList>
    </citation>
    <scope>NUCLEOTIDE SEQUENCE [LARGE SCALE GENOMIC DNA]</scope>
    <source>
        <strain evidence="3">F_SG_1</strain>
        <tissue evidence="3">Salivary glands</tissue>
    </source>
</reference>
<reference evidence="3" key="2">
    <citation type="submission" date="2023-03" db="EMBL/GenBank/DDBJ databases">
        <authorList>
            <person name="Thuy-Boun P."/>
        </authorList>
    </citation>
    <scope>NUCLEOTIDE SEQUENCE</scope>
    <source>
        <strain evidence="3">F_SG_1</strain>
        <tissue evidence="3">Salivary glands</tissue>
    </source>
</reference>
<protein>
    <submittedName>
        <fullName evidence="3">Uncharacterized protein</fullName>
    </submittedName>
</protein>
<sequence>MDNAERLGDANSTPAALPEHKDDAALAEQPPSLEAAGAIDSGDCNADCSPSIQRAVTSPLVDLFKDDSSGRHLAINGNNKPSEAQSDRSNPCTVEPTLLETCMVPANGDVKNGPRKIIMSAELHVCGAGSAKEESQPKGACLFSRPEAPGGRIAFHADESPDTVMRNQFSCDSDLGSSNPFKGDVLNITPSGSDKLEAVNDDAAKSPVTGNAVAKVPPLRSVRPAAGDKLTKAGAPAGSSRNCSQLAMDEMACVSDQLLLVDTCTQAPVEKNLPAEQNKGNEVKQKPSTVCPKLSLCGLQPEELRRKTYQLLRRQRDEAYDHVGRLEKEIALLQKFYDRHCEFLLNKLRKLEGENRRLSAANAVQRRLMQELLPRLGDSSLPGTVSDQLKLQGEGGAKPPLHSVTPAGGDELIKAGSPAGSSHNSRQLAVGEMACLSDKLLPVDSGTPASVQENLHAEHNNGKNVKQKPGVVCPNLSLCAQPAEELRRQRAQAYDRVERLEKEIVLLRNFYDRHSEFLLNKVRKLNEKNRTLSATNAEQRLLMQELLSRRGNSSLPDAIREQEELQAEVKRLRKQILLREEELQDLKANFLRMRKASTENYRAATHDINKVDTMLQRVHEAFEAAFDDVCRSPALKQLLLNLRSGGGGWKDTTPSSK</sequence>
<feature type="region of interest" description="Disordered" evidence="2">
    <location>
        <begin position="379"/>
        <end position="426"/>
    </location>
</feature>
<evidence type="ECO:0000313" key="4">
    <source>
        <dbReference type="EMBL" id="KAK8789110.1"/>
    </source>
</evidence>
<evidence type="ECO:0000256" key="1">
    <source>
        <dbReference type="SAM" id="Coils"/>
    </source>
</evidence>
<dbReference type="EMBL" id="JARKHS020027511">
    <property type="protein sequence ID" value="KAK8765314.1"/>
    <property type="molecule type" value="Genomic_DNA"/>
</dbReference>
<accession>A0AAQ4DS74</accession>